<dbReference type="Pfam" id="PF13424">
    <property type="entry name" value="TPR_12"/>
    <property type="match status" value="1"/>
</dbReference>
<evidence type="ECO:0000313" key="2">
    <source>
        <dbReference type="EMBL" id="CAF9921392.1"/>
    </source>
</evidence>
<evidence type="ECO:0008006" key="4">
    <source>
        <dbReference type="Google" id="ProtNLM"/>
    </source>
</evidence>
<keyword evidence="1" id="KW-0175">Coiled coil</keyword>
<dbReference type="Proteomes" id="UP000664534">
    <property type="component" value="Unassembled WGS sequence"/>
</dbReference>
<feature type="coiled-coil region" evidence="1">
    <location>
        <begin position="257"/>
        <end position="284"/>
    </location>
</feature>
<reference evidence="2" key="1">
    <citation type="submission" date="2021-03" db="EMBL/GenBank/DDBJ databases">
        <authorList>
            <person name="Tagirdzhanova G."/>
        </authorList>
    </citation>
    <scope>NUCLEOTIDE SEQUENCE</scope>
</reference>
<comment type="caution">
    <text evidence="2">The sequence shown here is derived from an EMBL/GenBank/DDBJ whole genome shotgun (WGS) entry which is preliminary data.</text>
</comment>
<dbReference type="InterPro" id="IPR011990">
    <property type="entry name" value="TPR-like_helical_dom_sf"/>
</dbReference>
<name>A0A8H3FET2_9LECA</name>
<dbReference type="SUPFAM" id="SSF48452">
    <property type="entry name" value="TPR-like"/>
    <property type="match status" value="2"/>
</dbReference>
<dbReference type="OrthoDB" id="1658288at2759"/>
<dbReference type="InterPro" id="IPR053137">
    <property type="entry name" value="NLR-like"/>
</dbReference>
<protein>
    <recommendedName>
        <fullName evidence="4">Kinesin light chain</fullName>
    </recommendedName>
</protein>
<dbReference type="AlphaFoldDB" id="A0A8H3FET2"/>
<dbReference type="PANTHER" id="PTHR46082:SF6">
    <property type="entry name" value="AAA+ ATPASE DOMAIN-CONTAINING PROTEIN-RELATED"/>
    <property type="match status" value="1"/>
</dbReference>
<evidence type="ECO:0000313" key="3">
    <source>
        <dbReference type="Proteomes" id="UP000664534"/>
    </source>
</evidence>
<keyword evidence="3" id="KW-1185">Reference proteome</keyword>
<organism evidence="2 3">
    <name type="scientific">Imshaugia aleurites</name>
    <dbReference type="NCBI Taxonomy" id="172621"/>
    <lineage>
        <taxon>Eukaryota</taxon>
        <taxon>Fungi</taxon>
        <taxon>Dikarya</taxon>
        <taxon>Ascomycota</taxon>
        <taxon>Pezizomycotina</taxon>
        <taxon>Lecanoromycetes</taxon>
        <taxon>OSLEUM clade</taxon>
        <taxon>Lecanoromycetidae</taxon>
        <taxon>Lecanorales</taxon>
        <taxon>Lecanorineae</taxon>
        <taxon>Parmeliaceae</taxon>
        <taxon>Imshaugia</taxon>
    </lineage>
</organism>
<dbReference type="Pfam" id="PF13374">
    <property type="entry name" value="TPR_10"/>
    <property type="match status" value="2"/>
</dbReference>
<gene>
    <name evidence="2" type="ORF">IMSHALPRED_005175</name>
</gene>
<dbReference type="EMBL" id="CAJPDT010000027">
    <property type="protein sequence ID" value="CAF9921392.1"/>
    <property type="molecule type" value="Genomic_DNA"/>
</dbReference>
<dbReference type="PANTHER" id="PTHR46082">
    <property type="entry name" value="ATP/GTP-BINDING PROTEIN-RELATED"/>
    <property type="match status" value="1"/>
</dbReference>
<proteinExistence type="predicted"/>
<accession>A0A8H3FET2</accession>
<sequence>MTKWLESQKWLGSQDLIDKYRGCAVELLKNCFPKRGPDNAEDWEVCEVLLPHVQALCELSFPHKKQQLQQADVHSYTAQYLKERGRYNEASEFVNRALETQRSLLGENDPATWHTALLAGSIAADNGQYLKVEALFRPALEVGEKSQDQLRQYKGSAVDGLMSYVDNMRSCLASVLISQHRTDEAIAILRPLVVKRERELRNTELGKTDRETLVTMMDLGRAMLHHGDYNEARVLLKEAVARSSASRGDNHIDTARCQKYLALIEQASGRLEEAEKLFRIVKDKFHDLVPAEHPQALLSIIDLAVVIENRKKYGEAERLYRYALDTYKNTLGETDLTTLETTSKLLHVLYLQGKHEM</sequence>
<dbReference type="Gene3D" id="1.25.40.10">
    <property type="entry name" value="Tetratricopeptide repeat domain"/>
    <property type="match status" value="2"/>
</dbReference>
<evidence type="ECO:0000256" key="1">
    <source>
        <dbReference type="SAM" id="Coils"/>
    </source>
</evidence>